<evidence type="ECO:0000256" key="2">
    <source>
        <dbReference type="ARBA" id="ARBA00022475"/>
    </source>
</evidence>
<feature type="transmembrane region" description="Helical" evidence="8">
    <location>
        <begin position="271"/>
        <end position="296"/>
    </location>
</feature>
<evidence type="ECO:0000256" key="3">
    <source>
        <dbReference type="ARBA" id="ARBA00022692"/>
    </source>
</evidence>
<evidence type="ECO:0000256" key="1">
    <source>
        <dbReference type="ARBA" id="ARBA00004651"/>
    </source>
</evidence>
<dbReference type="eggNOG" id="KOG3656">
    <property type="taxonomic scope" value="Eukaryota"/>
</dbReference>
<dbReference type="PROSITE" id="PS50262">
    <property type="entry name" value="G_PROTEIN_RECEP_F1_2"/>
    <property type="match status" value="1"/>
</dbReference>
<feature type="transmembrane region" description="Helical" evidence="8">
    <location>
        <begin position="163"/>
        <end position="185"/>
    </location>
</feature>
<feature type="transmembrane region" description="Helical" evidence="8">
    <location>
        <begin position="205"/>
        <end position="229"/>
    </location>
</feature>
<dbReference type="Gene3D" id="1.20.1070.10">
    <property type="entry name" value="Rhodopsin 7-helix transmembrane proteins"/>
    <property type="match status" value="1"/>
</dbReference>
<dbReference type="GO" id="GO:0004930">
    <property type="term" value="F:G protein-coupled receptor activity"/>
    <property type="evidence" value="ECO:0007669"/>
    <property type="project" value="UniProtKB-KW"/>
</dbReference>
<feature type="region of interest" description="Disordered" evidence="7">
    <location>
        <begin position="370"/>
        <end position="411"/>
    </location>
</feature>
<name>C3Y1P3_BRAFL</name>
<feature type="transmembrane region" description="Helical" evidence="8">
    <location>
        <begin position="119"/>
        <end position="142"/>
    </location>
</feature>
<dbReference type="PANTHER" id="PTHR22750">
    <property type="entry name" value="G-PROTEIN COUPLED RECEPTOR"/>
    <property type="match status" value="1"/>
</dbReference>
<keyword evidence="5 8" id="KW-0472">Membrane</keyword>
<dbReference type="InterPro" id="IPR000276">
    <property type="entry name" value="GPCR_Rhodpsn"/>
</dbReference>
<protein>
    <recommendedName>
        <fullName evidence="9">G-protein coupled receptors family 1 profile domain-containing protein</fullName>
    </recommendedName>
</protein>
<dbReference type="EMBL" id="GG666480">
    <property type="protein sequence ID" value="EEN65783.1"/>
    <property type="molecule type" value="Genomic_DNA"/>
</dbReference>
<dbReference type="STRING" id="7739.C3Y1P3"/>
<feature type="transmembrane region" description="Helical" evidence="8">
    <location>
        <begin position="56"/>
        <end position="79"/>
    </location>
</feature>
<sequence>MNGTTASLTGGNSTVYETLWPCLRWYLNNKVDYDLAVAACSHLPAPILEENRKVGIASAVVGTVALLMNGVVLSGVLINRHLSKPMYLLVANLATADCLAGFFSFFFCASLQSGLSRPFTMLGLFCIFFLALVLSAVGVVFLSVDRYLAILHPIFYQARMSGWHVAVSLAIAWPACVTVCLSPVMGWNCIDSDTESCIAYLPVRYVILITIIFAMAVVIVIFANVRIFVVLKRLFSKAKTPENPEENLPMARRRELEEQYRQLQKSLKMQVTVAIVAAMFVIVWLPICIGSVQQVLCIAREDCEIEARPYWGMFIALCSSVINPVIYALRIKKIREAVHHRARRLASAVREKLGWSSNQVVIIQVVGDSRTMEPSSNSDNPTDQPTKWAVSRRAAENPTNAQSSRRLDDST</sequence>
<keyword evidence="6" id="KW-0675">Receptor</keyword>
<comment type="similarity">
    <text evidence="6">Belongs to the G-protein coupled receptor 1 family.</text>
</comment>
<evidence type="ECO:0000256" key="5">
    <source>
        <dbReference type="ARBA" id="ARBA00023136"/>
    </source>
</evidence>
<keyword evidence="2" id="KW-1003">Cell membrane</keyword>
<dbReference type="InParanoid" id="C3Y1P3"/>
<evidence type="ECO:0000256" key="8">
    <source>
        <dbReference type="SAM" id="Phobius"/>
    </source>
</evidence>
<keyword evidence="4 8" id="KW-1133">Transmembrane helix</keyword>
<accession>C3Y1P3</accession>
<dbReference type="AlphaFoldDB" id="C3Y1P3"/>
<evidence type="ECO:0000256" key="7">
    <source>
        <dbReference type="SAM" id="MobiDB-lite"/>
    </source>
</evidence>
<feature type="transmembrane region" description="Helical" evidence="8">
    <location>
        <begin position="86"/>
        <end position="107"/>
    </location>
</feature>
<feature type="transmembrane region" description="Helical" evidence="8">
    <location>
        <begin position="308"/>
        <end position="329"/>
    </location>
</feature>
<feature type="compositionally biased region" description="Polar residues" evidence="7">
    <location>
        <begin position="372"/>
        <end position="385"/>
    </location>
</feature>
<dbReference type="SUPFAM" id="SSF81321">
    <property type="entry name" value="Family A G protein-coupled receptor-like"/>
    <property type="match status" value="1"/>
</dbReference>
<dbReference type="PROSITE" id="PS00237">
    <property type="entry name" value="G_PROTEIN_RECEP_F1_1"/>
    <property type="match status" value="1"/>
</dbReference>
<keyword evidence="3 6" id="KW-0812">Transmembrane</keyword>
<dbReference type="InterPro" id="IPR017452">
    <property type="entry name" value="GPCR_Rhodpsn_7TM"/>
</dbReference>
<dbReference type="Pfam" id="PF00001">
    <property type="entry name" value="7tm_1"/>
    <property type="match status" value="1"/>
</dbReference>
<comment type="subcellular location">
    <subcellularLocation>
        <location evidence="1">Cell membrane</location>
        <topology evidence="1">Multi-pass membrane protein</topology>
    </subcellularLocation>
</comment>
<feature type="domain" description="G-protein coupled receptors family 1 profile" evidence="9">
    <location>
        <begin position="68"/>
        <end position="327"/>
    </location>
</feature>
<dbReference type="CDD" id="cd14972">
    <property type="entry name" value="7tmA_EDG-like"/>
    <property type="match status" value="1"/>
</dbReference>
<dbReference type="GO" id="GO:0005886">
    <property type="term" value="C:plasma membrane"/>
    <property type="evidence" value="ECO:0007669"/>
    <property type="project" value="UniProtKB-SubCell"/>
</dbReference>
<keyword evidence="6" id="KW-0297">G-protein coupled receptor</keyword>
<dbReference type="SMART" id="SM01381">
    <property type="entry name" value="7TM_GPCR_Srsx"/>
    <property type="match status" value="1"/>
</dbReference>
<dbReference type="PRINTS" id="PR00237">
    <property type="entry name" value="GPCRRHODOPSN"/>
</dbReference>
<gene>
    <name evidence="10" type="ORF">BRAFLDRAFT_78605</name>
</gene>
<evidence type="ECO:0000256" key="4">
    <source>
        <dbReference type="ARBA" id="ARBA00022989"/>
    </source>
</evidence>
<organism>
    <name type="scientific">Branchiostoma floridae</name>
    <name type="common">Florida lancelet</name>
    <name type="synonym">Amphioxus</name>
    <dbReference type="NCBI Taxonomy" id="7739"/>
    <lineage>
        <taxon>Eukaryota</taxon>
        <taxon>Metazoa</taxon>
        <taxon>Chordata</taxon>
        <taxon>Cephalochordata</taxon>
        <taxon>Leptocardii</taxon>
        <taxon>Amphioxiformes</taxon>
        <taxon>Branchiostomatidae</taxon>
        <taxon>Branchiostoma</taxon>
    </lineage>
</organism>
<reference evidence="10" key="1">
    <citation type="journal article" date="2008" name="Nature">
        <title>The amphioxus genome and the evolution of the chordate karyotype.</title>
        <authorList>
            <consortium name="US DOE Joint Genome Institute (JGI-PGF)"/>
            <person name="Putnam N.H."/>
            <person name="Butts T."/>
            <person name="Ferrier D.E.K."/>
            <person name="Furlong R.F."/>
            <person name="Hellsten U."/>
            <person name="Kawashima T."/>
            <person name="Robinson-Rechavi M."/>
            <person name="Shoguchi E."/>
            <person name="Terry A."/>
            <person name="Yu J.-K."/>
            <person name="Benito-Gutierrez E.L."/>
            <person name="Dubchak I."/>
            <person name="Garcia-Fernandez J."/>
            <person name="Gibson-Brown J.J."/>
            <person name="Grigoriev I.V."/>
            <person name="Horton A.C."/>
            <person name="de Jong P.J."/>
            <person name="Jurka J."/>
            <person name="Kapitonov V.V."/>
            <person name="Kohara Y."/>
            <person name="Kuroki Y."/>
            <person name="Lindquist E."/>
            <person name="Lucas S."/>
            <person name="Osoegawa K."/>
            <person name="Pennacchio L.A."/>
            <person name="Salamov A.A."/>
            <person name="Satou Y."/>
            <person name="Sauka-Spengler T."/>
            <person name="Schmutz J."/>
            <person name="Shin-I T."/>
            <person name="Toyoda A."/>
            <person name="Bronner-Fraser M."/>
            <person name="Fujiyama A."/>
            <person name="Holland L.Z."/>
            <person name="Holland P.W.H."/>
            <person name="Satoh N."/>
            <person name="Rokhsar D.S."/>
        </authorList>
    </citation>
    <scope>NUCLEOTIDE SEQUENCE [LARGE SCALE GENOMIC DNA]</scope>
    <source>
        <strain evidence="10">S238N-H82</strain>
        <tissue evidence="10">Testes</tissue>
    </source>
</reference>
<proteinExistence type="inferred from homology"/>
<evidence type="ECO:0000256" key="6">
    <source>
        <dbReference type="RuleBase" id="RU000688"/>
    </source>
</evidence>
<evidence type="ECO:0000259" key="9">
    <source>
        <dbReference type="PROSITE" id="PS50262"/>
    </source>
</evidence>
<keyword evidence="6" id="KW-0807">Transducer</keyword>
<evidence type="ECO:0000313" key="10">
    <source>
        <dbReference type="EMBL" id="EEN65783.1"/>
    </source>
</evidence>